<evidence type="ECO:0000313" key="8">
    <source>
        <dbReference type="Proteomes" id="UP000270626"/>
    </source>
</evidence>
<dbReference type="NCBIfam" id="TIGR00401">
    <property type="entry name" value="msrA"/>
    <property type="match status" value="1"/>
</dbReference>
<accession>A0A495WLP9</accession>
<keyword evidence="2" id="KW-0560">Oxidoreductase</keyword>
<evidence type="ECO:0000256" key="1">
    <source>
        <dbReference type="ARBA" id="ARBA00012502"/>
    </source>
</evidence>
<comment type="catalytic activity">
    <reaction evidence="4">
        <text>[thioredoxin]-disulfide + L-methionine + H2O = L-methionine (S)-S-oxide + [thioredoxin]-dithiol</text>
        <dbReference type="Rhea" id="RHEA:19993"/>
        <dbReference type="Rhea" id="RHEA-COMP:10698"/>
        <dbReference type="Rhea" id="RHEA-COMP:10700"/>
        <dbReference type="ChEBI" id="CHEBI:15377"/>
        <dbReference type="ChEBI" id="CHEBI:29950"/>
        <dbReference type="ChEBI" id="CHEBI:50058"/>
        <dbReference type="ChEBI" id="CHEBI:57844"/>
        <dbReference type="ChEBI" id="CHEBI:58772"/>
        <dbReference type="EC" id="1.8.4.11"/>
    </reaction>
</comment>
<feature type="domain" description="Peptide methionine sulphoxide reductase MsrA" evidence="6">
    <location>
        <begin position="57"/>
        <end position="210"/>
    </location>
</feature>
<dbReference type="PANTHER" id="PTHR43774:SF1">
    <property type="entry name" value="PEPTIDE METHIONINE SULFOXIDE REDUCTASE MSRA 2"/>
    <property type="match status" value="1"/>
</dbReference>
<comment type="catalytic activity">
    <reaction evidence="3">
        <text>L-methionyl-[protein] + [thioredoxin]-disulfide + H2O = L-methionyl-(S)-S-oxide-[protein] + [thioredoxin]-dithiol</text>
        <dbReference type="Rhea" id="RHEA:14217"/>
        <dbReference type="Rhea" id="RHEA-COMP:10698"/>
        <dbReference type="Rhea" id="RHEA-COMP:10700"/>
        <dbReference type="Rhea" id="RHEA-COMP:12313"/>
        <dbReference type="Rhea" id="RHEA-COMP:12315"/>
        <dbReference type="ChEBI" id="CHEBI:15377"/>
        <dbReference type="ChEBI" id="CHEBI:16044"/>
        <dbReference type="ChEBI" id="CHEBI:29950"/>
        <dbReference type="ChEBI" id="CHEBI:44120"/>
        <dbReference type="ChEBI" id="CHEBI:50058"/>
        <dbReference type="EC" id="1.8.4.11"/>
    </reaction>
</comment>
<sequence>IVSTSLAKVGHRQAPISQTPSHPVPGGLAVYKKNFGEFGCRVEIGTSITIQGAAMATAILGGGCFWCLDAVFRRLHGVDRVTCGYAGGAHSAPDYELVCSGTSGHIEVVSIEFRPDLISFRQLLEVFFSIHDPTTVDRQGNDIGSQYASVIFYTEAAQRSEALMLIAELDAGQVFPGSVVTRCEAAPVFHPAESYHQNYYSAHPEQAYCQFVIAPKLAKLRHFLADRLKGD</sequence>
<dbReference type="GO" id="GO:0008113">
    <property type="term" value="F:peptide-methionine (S)-S-oxide reductase activity"/>
    <property type="evidence" value="ECO:0007669"/>
    <property type="project" value="UniProtKB-EC"/>
</dbReference>
<organism evidence="7 8">
    <name type="scientific">Azonexus fungiphilus</name>
    <dbReference type="NCBI Taxonomy" id="146940"/>
    <lineage>
        <taxon>Bacteria</taxon>
        <taxon>Pseudomonadati</taxon>
        <taxon>Pseudomonadota</taxon>
        <taxon>Betaproteobacteria</taxon>
        <taxon>Rhodocyclales</taxon>
        <taxon>Azonexaceae</taxon>
        <taxon>Azonexus</taxon>
    </lineage>
</organism>
<evidence type="ECO:0000256" key="2">
    <source>
        <dbReference type="ARBA" id="ARBA00023002"/>
    </source>
</evidence>
<keyword evidence="8" id="KW-1185">Reference proteome</keyword>
<gene>
    <name evidence="7" type="ORF">DFR40_0385</name>
</gene>
<dbReference type="InterPro" id="IPR002569">
    <property type="entry name" value="Met_Sox_Rdtase_MsrA_dom"/>
</dbReference>
<comment type="caution">
    <text evidence="7">The sequence shown here is derived from an EMBL/GenBank/DDBJ whole genome shotgun (WGS) entry which is preliminary data.</text>
</comment>
<feature type="region of interest" description="Disordered" evidence="5">
    <location>
        <begin position="1"/>
        <end position="21"/>
    </location>
</feature>
<dbReference type="RefSeq" id="WP_425453923.1">
    <property type="nucleotide sequence ID" value="NZ_RBXP01000004.1"/>
</dbReference>
<evidence type="ECO:0000256" key="3">
    <source>
        <dbReference type="ARBA" id="ARBA00047806"/>
    </source>
</evidence>
<dbReference type="HAMAP" id="MF_01401">
    <property type="entry name" value="MsrA"/>
    <property type="match status" value="1"/>
</dbReference>
<evidence type="ECO:0000256" key="5">
    <source>
        <dbReference type="SAM" id="MobiDB-lite"/>
    </source>
</evidence>
<evidence type="ECO:0000313" key="7">
    <source>
        <dbReference type="EMBL" id="RKT62329.1"/>
    </source>
</evidence>
<evidence type="ECO:0000259" key="6">
    <source>
        <dbReference type="Pfam" id="PF01625"/>
    </source>
</evidence>
<dbReference type="AlphaFoldDB" id="A0A495WLP9"/>
<name>A0A495WLP9_9RHOO</name>
<reference evidence="7 8" key="1">
    <citation type="submission" date="2018-10" db="EMBL/GenBank/DDBJ databases">
        <title>Genomic Encyclopedia of Type Strains, Phase IV (KMG-IV): sequencing the most valuable type-strain genomes for metagenomic binning, comparative biology and taxonomic classification.</title>
        <authorList>
            <person name="Goeker M."/>
        </authorList>
    </citation>
    <scope>NUCLEOTIDE SEQUENCE [LARGE SCALE GENOMIC DNA]</scope>
    <source>
        <strain evidence="7 8">DSM 23841</strain>
    </source>
</reference>
<evidence type="ECO:0000256" key="4">
    <source>
        <dbReference type="ARBA" id="ARBA00048782"/>
    </source>
</evidence>
<protein>
    <recommendedName>
        <fullName evidence="1">peptide-methionine (S)-S-oxide reductase</fullName>
        <ecNumber evidence="1">1.8.4.11</ecNumber>
    </recommendedName>
</protein>
<dbReference type="SUPFAM" id="SSF55068">
    <property type="entry name" value="Peptide methionine sulfoxide reductase"/>
    <property type="match status" value="1"/>
</dbReference>
<dbReference type="Pfam" id="PF01625">
    <property type="entry name" value="PMSR"/>
    <property type="match status" value="1"/>
</dbReference>
<feature type="non-terminal residue" evidence="7">
    <location>
        <position position="1"/>
    </location>
</feature>
<dbReference type="Gene3D" id="3.30.1060.10">
    <property type="entry name" value="Peptide methionine sulphoxide reductase MsrA"/>
    <property type="match status" value="1"/>
</dbReference>
<dbReference type="EMBL" id="RBXP01000004">
    <property type="protein sequence ID" value="RKT62329.1"/>
    <property type="molecule type" value="Genomic_DNA"/>
</dbReference>
<proteinExistence type="inferred from homology"/>
<dbReference type="Proteomes" id="UP000270626">
    <property type="component" value="Unassembled WGS sequence"/>
</dbReference>
<dbReference type="InterPro" id="IPR036509">
    <property type="entry name" value="Met_Sox_Rdtase_MsrA_sf"/>
</dbReference>
<dbReference type="EC" id="1.8.4.11" evidence="1"/>
<dbReference type="PANTHER" id="PTHR43774">
    <property type="entry name" value="PEPTIDE METHIONINE SULFOXIDE REDUCTASE"/>
    <property type="match status" value="1"/>
</dbReference>